<dbReference type="OrthoDB" id="8030979at2759"/>
<dbReference type="AlphaFoldDB" id="A0A4Y2JB53"/>
<accession>A0A4Y2JB53</accession>
<reference evidence="1 2" key="1">
    <citation type="journal article" date="2019" name="Sci. Rep.">
        <title>Orb-weaving spider Araneus ventricosus genome elucidates the spidroin gene catalogue.</title>
        <authorList>
            <person name="Kono N."/>
            <person name="Nakamura H."/>
            <person name="Ohtoshi R."/>
            <person name="Moran D.A.P."/>
            <person name="Shinohara A."/>
            <person name="Yoshida Y."/>
            <person name="Fujiwara M."/>
            <person name="Mori M."/>
            <person name="Tomita M."/>
            <person name="Arakawa K."/>
        </authorList>
    </citation>
    <scope>NUCLEOTIDE SEQUENCE [LARGE SCALE GENOMIC DNA]</scope>
</reference>
<sequence length="198" mass="22715">MYRLLSDLTKFNGETFYCYSCLHRFTTESLLKDHLPYCKEHSPQHIVIPEPGEESVLKFKQHKFSQPVSYAIYADFEALGESLQNIPGKTASHIPCGYVYLIIGPNGLPLKPITIYRGVGAVDHFITSIVKKKDILAAKLRTITPMHMTTRDLEEFQKATHCNLCKKWLGKDRVRDHAHLSEKYRQALHNKCNLNRAS</sequence>
<keyword evidence="2" id="KW-1185">Reference proteome</keyword>
<gene>
    <name evidence="1" type="ORF">AVEN_107416_1</name>
</gene>
<dbReference type="EMBL" id="BGPR01003371">
    <property type="protein sequence ID" value="GBM87297.1"/>
    <property type="molecule type" value="Genomic_DNA"/>
</dbReference>
<evidence type="ECO:0000313" key="1">
    <source>
        <dbReference type="EMBL" id="GBM87297.1"/>
    </source>
</evidence>
<dbReference type="PANTHER" id="PTHR31511:SF12">
    <property type="entry name" value="RHO TERMINATION FACTOR N-TERMINAL DOMAIN-CONTAINING PROTEIN"/>
    <property type="match status" value="1"/>
</dbReference>
<protein>
    <recommendedName>
        <fullName evidence="3">C2H2-type domain-containing protein</fullName>
    </recommendedName>
</protein>
<dbReference type="PANTHER" id="PTHR31511">
    <property type="entry name" value="PROTEIN CBG23764"/>
    <property type="match status" value="1"/>
</dbReference>
<evidence type="ECO:0008006" key="3">
    <source>
        <dbReference type="Google" id="ProtNLM"/>
    </source>
</evidence>
<dbReference type="Proteomes" id="UP000499080">
    <property type="component" value="Unassembled WGS sequence"/>
</dbReference>
<comment type="caution">
    <text evidence="1">The sequence shown here is derived from an EMBL/GenBank/DDBJ whole genome shotgun (WGS) entry which is preliminary data.</text>
</comment>
<evidence type="ECO:0000313" key="2">
    <source>
        <dbReference type="Proteomes" id="UP000499080"/>
    </source>
</evidence>
<organism evidence="1 2">
    <name type="scientific">Araneus ventricosus</name>
    <name type="common">Orbweaver spider</name>
    <name type="synonym">Epeira ventricosa</name>
    <dbReference type="NCBI Taxonomy" id="182803"/>
    <lineage>
        <taxon>Eukaryota</taxon>
        <taxon>Metazoa</taxon>
        <taxon>Ecdysozoa</taxon>
        <taxon>Arthropoda</taxon>
        <taxon>Chelicerata</taxon>
        <taxon>Arachnida</taxon>
        <taxon>Araneae</taxon>
        <taxon>Araneomorphae</taxon>
        <taxon>Entelegynae</taxon>
        <taxon>Araneoidea</taxon>
        <taxon>Araneidae</taxon>
        <taxon>Araneus</taxon>
    </lineage>
</organism>
<name>A0A4Y2JB53_ARAVE</name>
<proteinExistence type="predicted"/>